<dbReference type="AlphaFoldDB" id="A0AAV7TI85"/>
<reference evidence="2" key="1">
    <citation type="journal article" date="2022" name="bioRxiv">
        <title>Sequencing and chromosome-scale assembly of the giantPleurodeles waltlgenome.</title>
        <authorList>
            <person name="Brown T."/>
            <person name="Elewa A."/>
            <person name="Iarovenko S."/>
            <person name="Subramanian E."/>
            <person name="Araus A.J."/>
            <person name="Petzold A."/>
            <person name="Susuki M."/>
            <person name="Suzuki K.-i.T."/>
            <person name="Hayashi T."/>
            <person name="Toyoda A."/>
            <person name="Oliveira C."/>
            <person name="Osipova E."/>
            <person name="Leigh N.D."/>
            <person name="Simon A."/>
            <person name="Yun M.H."/>
        </authorList>
    </citation>
    <scope>NUCLEOTIDE SEQUENCE</scope>
    <source>
        <strain evidence="2">20211129_DDA</strain>
        <tissue evidence="2">Liver</tissue>
    </source>
</reference>
<sequence length="91" mass="10317">MEEGRHQTPKEERPERKETRKDDADYEEGAETNVASAVSVNPLGTSIEAAITSFNTLLFHVLATASENVICLLCFVLDPFNMRESLKRQRY</sequence>
<evidence type="ECO:0000256" key="1">
    <source>
        <dbReference type="SAM" id="MobiDB-lite"/>
    </source>
</evidence>
<organism evidence="2 3">
    <name type="scientific">Pleurodeles waltl</name>
    <name type="common">Iberian ribbed newt</name>
    <dbReference type="NCBI Taxonomy" id="8319"/>
    <lineage>
        <taxon>Eukaryota</taxon>
        <taxon>Metazoa</taxon>
        <taxon>Chordata</taxon>
        <taxon>Craniata</taxon>
        <taxon>Vertebrata</taxon>
        <taxon>Euteleostomi</taxon>
        <taxon>Amphibia</taxon>
        <taxon>Batrachia</taxon>
        <taxon>Caudata</taxon>
        <taxon>Salamandroidea</taxon>
        <taxon>Salamandridae</taxon>
        <taxon>Pleurodelinae</taxon>
        <taxon>Pleurodeles</taxon>
    </lineage>
</organism>
<dbReference type="EMBL" id="JANPWB010000006">
    <property type="protein sequence ID" value="KAJ1175493.1"/>
    <property type="molecule type" value="Genomic_DNA"/>
</dbReference>
<keyword evidence="3" id="KW-1185">Reference proteome</keyword>
<protein>
    <submittedName>
        <fullName evidence="2">Uncharacterized protein</fullName>
    </submittedName>
</protein>
<proteinExistence type="predicted"/>
<feature type="compositionally biased region" description="Basic and acidic residues" evidence="1">
    <location>
        <begin position="1"/>
        <end position="23"/>
    </location>
</feature>
<accession>A0AAV7TI85</accession>
<name>A0AAV7TI85_PLEWA</name>
<feature type="region of interest" description="Disordered" evidence="1">
    <location>
        <begin position="1"/>
        <end position="33"/>
    </location>
</feature>
<comment type="caution">
    <text evidence="2">The sequence shown here is derived from an EMBL/GenBank/DDBJ whole genome shotgun (WGS) entry which is preliminary data.</text>
</comment>
<evidence type="ECO:0000313" key="2">
    <source>
        <dbReference type="EMBL" id="KAJ1175493.1"/>
    </source>
</evidence>
<gene>
    <name evidence="2" type="ORF">NDU88_000781</name>
</gene>
<evidence type="ECO:0000313" key="3">
    <source>
        <dbReference type="Proteomes" id="UP001066276"/>
    </source>
</evidence>
<dbReference type="Proteomes" id="UP001066276">
    <property type="component" value="Chromosome 3_2"/>
</dbReference>